<dbReference type="InterPro" id="IPR000795">
    <property type="entry name" value="T_Tr_GTP-bd_dom"/>
</dbReference>
<dbReference type="GeneID" id="17281994"/>
<dbReference type="GO" id="GO:0003924">
    <property type="term" value="F:GTPase activity"/>
    <property type="evidence" value="ECO:0007669"/>
    <property type="project" value="InterPro"/>
</dbReference>
<dbReference type="STRING" id="2903.R1FT94"/>
<dbReference type="PaxDb" id="2903-EOD36724"/>
<dbReference type="Pfam" id="PF00009">
    <property type="entry name" value="GTP_EFTU"/>
    <property type="match status" value="1"/>
</dbReference>
<keyword evidence="2" id="KW-0342">GTP-binding</keyword>
<reference evidence="4" key="2">
    <citation type="submission" date="2024-10" db="UniProtKB">
        <authorList>
            <consortium name="EnsemblProtists"/>
        </authorList>
    </citation>
    <scope>IDENTIFICATION</scope>
</reference>
<evidence type="ECO:0000313" key="4">
    <source>
        <dbReference type="EnsemblProtists" id="EOD36724"/>
    </source>
</evidence>
<evidence type="ECO:0000256" key="1">
    <source>
        <dbReference type="ARBA" id="ARBA00022741"/>
    </source>
</evidence>
<dbReference type="PANTHER" id="PTHR43381">
    <property type="entry name" value="TRANSLATION INITIATION FACTOR IF-2-RELATED"/>
    <property type="match status" value="1"/>
</dbReference>
<name>A0A0D3KLT9_EMIH1</name>
<reference evidence="5" key="1">
    <citation type="journal article" date="2013" name="Nature">
        <title>Pan genome of the phytoplankton Emiliania underpins its global distribution.</title>
        <authorList>
            <person name="Read B.A."/>
            <person name="Kegel J."/>
            <person name="Klute M.J."/>
            <person name="Kuo A."/>
            <person name="Lefebvre S.C."/>
            <person name="Maumus F."/>
            <person name="Mayer C."/>
            <person name="Miller J."/>
            <person name="Monier A."/>
            <person name="Salamov A."/>
            <person name="Young J."/>
            <person name="Aguilar M."/>
            <person name="Claverie J.M."/>
            <person name="Frickenhaus S."/>
            <person name="Gonzalez K."/>
            <person name="Herman E.K."/>
            <person name="Lin Y.C."/>
            <person name="Napier J."/>
            <person name="Ogata H."/>
            <person name="Sarno A.F."/>
            <person name="Shmutz J."/>
            <person name="Schroeder D."/>
            <person name="de Vargas C."/>
            <person name="Verret F."/>
            <person name="von Dassow P."/>
            <person name="Valentin K."/>
            <person name="Van de Peer Y."/>
            <person name="Wheeler G."/>
            <person name="Dacks J.B."/>
            <person name="Delwiche C.F."/>
            <person name="Dyhrman S.T."/>
            <person name="Glockner G."/>
            <person name="John U."/>
            <person name="Richards T."/>
            <person name="Worden A.Z."/>
            <person name="Zhang X."/>
            <person name="Grigoriev I.V."/>
            <person name="Allen A.E."/>
            <person name="Bidle K."/>
            <person name="Borodovsky M."/>
            <person name="Bowler C."/>
            <person name="Brownlee C."/>
            <person name="Cock J.M."/>
            <person name="Elias M."/>
            <person name="Gladyshev V.N."/>
            <person name="Groth M."/>
            <person name="Guda C."/>
            <person name="Hadaegh A."/>
            <person name="Iglesias-Rodriguez M.D."/>
            <person name="Jenkins J."/>
            <person name="Jones B.M."/>
            <person name="Lawson T."/>
            <person name="Leese F."/>
            <person name="Lindquist E."/>
            <person name="Lobanov A."/>
            <person name="Lomsadze A."/>
            <person name="Malik S.B."/>
            <person name="Marsh M.E."/>
            <person name="Mackinder L."/>
            <person name="Mock T."/>
            <person name="Mueller-Roeber B."/>
            <person name="Pagarete A."/>
            <person name="Parker M."/>
            <person name="Probert I."/>
            <person name="Quesneville H."/>
            <person name="Raines C."/>
            <person name="Rensing S.A."/>
            <person name="Riano-Pachon D.M."/>
            <person name="Richier S."/>
            <person name="Rokitta S."/>
            <person name="Shiraiwa Y."/>
            <person name="Soanes D.M."/>
            <person name="van der Giezen M."/>
            <person name="Wahlund T.M."/>
            <person name="Williams B."/>
            <person name="Wilson W."/>
            <person name="Wolfe G."/>
            <person name="Wurch L.L."/>
        </authorList>
    </citation>
    <scope>NUCLEOTIDE SEQUENCE</scope>
</reference>
<dbReference type="InterPro" id="IPR027417">
    <property type="entry name" value="P-loop_NTPase"/>
</dbReference>
<protein>
    <recommendedName>
        <fullName evidence="3">Tr-type G domain-containing protein</fullName>
    </recommendedName>
</protein>
<dbReference type="InterPro" id="IPR015760">
    <property type="entry name" value="TIF_IF2"/>
</dbReference>
<proteinExistence type="predicted"/>
<dbReference type="GO" id="GO:0005737">
    <property type="term" value="C:cytoplasm"/>
    <property type="evidence" value="ECO:0007669"/>
    <property type="project" value="TreeGrafter"/>
</dbReference>
<dbReference type="GO" id="GO:0003743">
    <property type="term" value="F:translation initiation factor activity"/>
    <property type="evidence" value="ECO:0007669"/>
    <property type="project" value="TreeGrafter"/>
</dbReference>
<accession>A0A0D3KLT9</accession>
<dbReference type="KEGG" id="ehx:EMIHUDRAFT_200898"/>
<dbReference type="eggNOG" id="KOG1145">
    <property type="taxonomic scope" value="Eukaryota"/>
</dbReference>
<sequence>MDPAAAVRAAGWTRRRKRYELRVAPEHAQQLGLPVGLYCARSLGGCLIPAAAACALAAERNATWQLTDPDADAASAATAAAAEGAQSGGRSTAVVAVLAHVNHGKTTLLDALLGTRSADFEPGSITQSVRPSILDVPLTVCGGASSDAPGGASVYGGASVSLALLDTPGHEAFGGMRAAASGCADVALVLASLDEGVASSRCSPVGPPGPKRAPPPPPCALAGVQPQTREAMRHCARLGIPTVLALTKLDLARDGTAAALDEARGCERVQAAAARLEQAWAALSADPIGSSSAAPPAAHAECLVKQLTTDGREE</sequence>
<dbReference type="GO" id="GO:0005525">
    <property type="term" value="F:GTP binding"/>
    <property type="evidence" value="ECO:0007669"/>
    <property type="project" value="UniProtKB-KW"/>
</dbReference>
<evidence type="ECO:0000313" key="5">
    <source>
        <dbReference type="Proteomes" id="UP000013827"/>
    </source>
</evidence>
<keyword evidence="1" id="KW-0547">Nucleotide-binding</keyword>
<dbReference type="RefSeq" id="XP_005789153.1">
    <property type="nucleotide sequence ID" value="XM_005789096.1"/>
</dbReference>
<dbReference type="Proteomes" id="UP000013827">
    <property type="component" value="Unassembled WGS sequence"/>
</dbReference>
<dbReference type="EnsemblProtists" id="EOD36724">
    <property type="protein sequence ID" value="EOD36724"/>
    <property type="gene ID" value="EMIHUDRAFT_200898"/>
</dbReference>
<evidence type="ECO:0000256" key="2">
    <source>
        <dbReference type="ARBA" id="ARBA00023134"/>
    </source>
</evidence>
<dbReference type="AlphaFoldDB" id="A0A0D3KLT9"/>
<dbReference type="PROSITE" id="PS51722">
    <property type="entry name" value="G_TR_2"/>
    <property type="match status" value="1"/>
</dbReference>
<dbReference type="HOGENOM" id="CLU_886909_0_0_1"/>
<feature type="domain" description="Tr-type G" evidence="3">
    <location>
        <begin position="90"/>
        <end position="314"/>
    </location>
</feature>
<dbReference type="SUPFAM" id="SSF52540">
    <property type="entry name" value="P-loop containing nucleoside triphosphate hydrolases"/>
    <property type="match status" value="1"/>
</dbReference>
<organism evidence="4 5">
    <name type="scientific">Emiliania huxleyi (strain CCMP1516)</name>
    <dbReference type="NCBI Taxonomy" id="280463"/>
    <lineage>
        <taxon>Eukaryota</taxon>
        <taxon>Haptista</taxon>
        <taxon>Haptophyta</taxon>
        <taxon>Prymnesiophyceae</taxon>
        <taxon>Isochrysidales</taxon>
        <taxon>Noelaerhabdaceae</taxon>
        <taxon>Emiliania</taxon>
    </lineage>
</organism>
<keyword evidence="5" id="KW-1185">Reference proteome</keyword>
<dbReference type="Gene3D" id="3.40.50.300">
    <property type="entry name" value="P-loop containing nucleotide triphosphate hydrolases"/>
    <property type="match status" value="1"/>
</dbReference>
<dbReference type="PANTHER" id="PTHR43381:SF5">
    <property type="entry name" value="TR-TYPE G DOMAIN-CONTAINING PROTEIN"/>
    <property type="match status" value="1"/>
</dbReference>
<evidence type="ECO:0000259" key="3">
    <source>
        <dbReference type="PROSITE" id="PS51722"/>
    </source>
</evidence>